<feature type="region of interest" description="Disordered" evidence="16">
    <location>
        <begin position="1"/>
        <end position="29"/>
    </location>
</feature>
<evidence type="ECO:0000256" key="5">
    <source>
        <dbReference type="ARBA" id="ARBA00022475"/>
    </source>
</evidence>
<dbReference type="GO" id="GO:0016323">
    <property type="term" value="C:basolateral plasma membrane"/>
    <property type="evidence" value="ECO:0007669"/>
    <property type="project" value="UniProtKB-SubCell"/>
</dbReference>
<feature type="transmembrane region" description="Helical" evidence="17">
    <location>
        <begin position="359"/>
        <end position="380"/>
    </location>
</feature>
<evidence type="ECO:0000256" key="8">
    <source>
        <dbReference type="ARBA" id="ARBA00022847"/>
    </source>
</evidence>
<dbReference type="GO" id="GO:0005452">
    <property type="term" value="F:solute:inorganic anion antiporter activity"/>
    <property type="evidence" value="ECO:0007669"/>
    <property type="project" value="InterPro"/>
</dbReference>
<gene>
    <name evidence="19" type="primary">slc4a11</name>
</gene>
<dbReference type="Xenbase" id="XB-GENE-482085">
    <property type="gene designation" value="slc4a11"/>
</dbReference>
<evidence type="ECO:0000256" key="13">
    <source>
        <dbReference type="ARBA" id="ARBA00052481"/>
    </source>
</evidence>
<feature type="transmembrane region" description="Helical" evidence="17">
    <location>
        <begin position="477"/>
        <end position="495"/>
    </location>
</feature>
<reference evidence="19" key="2">
    <citation type="submission" date="2020-05" db="UniProtKB">
        <authorList>
            <consortium name="Ensembl"/>
        </authorList>
    </citation>
    <scope>IDENTIFICATION</scope>
</reference>
<comment type="similarity">
    <text evidence="2">Belongs to the anion exchanger (TC 2.A.31) family.</text>
</comment>
<dbReference type="InterPro" id="IPR011531">
    <property type="entry name" value="HCO3_transpt-like_TM_dom"/>
</dbReference>
<dbReference type="GO" id="GO:0042044">
    <property type="term" value="P:fluid transport"/>
    <property type="evidence" value="ECO:0007669"/>
    <property type="project" value="UniProtKB-ARBA"/>
</dbReference>
<evidence type="ECO:0000256" key="4">
    <source>
        <dbReference type="ARBA" id="ARBA00022448"/>
    </source>
</evidence>
<feature type="transmembrane region" description="Helical" evidence="17">
    <location>
        <begin position="838"/>
        <end position="856"/>
    </location>
</feature>
<sequence length="873" mass="98189">MKGNPCQSVAMGSRASTDEESPPPAMSRNGYFFEETGYLKCDTDDGCDPKEEEGGGGEELFDTVHSSIVSGESIRFFVNVNLEVPQSTTAENESSGCVLLHTSRKYLKLKNFEEEVRAHRDLDGFLAKASIILDETATSLDDVLREMLKHFVEDPENAEPSCNFNKIMSTLFTDSGAPREGNVHLLSDTIQGVTATATGVQYQQSWLCIICTIKSLQKRHVCISRLERPQNWGENSCEVRFVILVLAPPKMKSTKTATEVGRTFSTMFSDINFRQKLLETKTEEEFKEALVHQRHLLTLVNKHSSLNDGHKVQSHKPLKLNEFFNVGKGIFDDIARRLPVYPLDFTDGIIGNNKAIGKYITTMIFLYFACLLPSIAFGSLNDESTAGVIDVQKTIVGQCIGGVIYSLFSGQPLVVLLTTAPLALYINVIRGICDDYNLDFKAFYAWTGLWNSCFLILYSLFNCSLLMKLFKRSTEEIIALFISITFVLDALKGIIKIFKKYYLEIPSSHTYPDQEYNKHLPNLNFTSDVLLNSTFNGSVFAPNGSSDHEEIHYGRESAVLSLMLMFGTLWLGHTLYQFKKSPYLHSRVREMLSDCALPISVLTFSVVGSYFFKEIHIAKFNYIKTESMFVLAPIGSLSMGPITSAMGLGFLLSMLFFIEQNIVASLTNAPENRLVKGTAYHWDLLLVALINTGLSVFGMPWIHAAFPHSPMHVRALANVEERVEHGHIYETIVSVRETRLTSLVANVLVGLSLFLLPYPLQWIPKPVLYGLFLYIALTSIDGSQLFERVALLLKEQTAYPPTHYIRRVPQRKIHYFTGLQVLQLVILCGFGMSPLPYMKMIFPLIMIGMIPIRYNLLPKIIESKYLDAMDAEH</sequence>
<proteinExistence type="inferred from homology"/>
<evidence type="ECO:0000259" key="18">
    <source>
        <dbReference type="Pfam" id="PF00955"/>
    </source>
</evidence>
<feature type="transmembrane region" description="Helical" evidence="17">
    <location>
        <begin position="634"/>
        <end position="658"/>
    </location>
</feature>
<evidence type="ECO:0000256" key="12">
    <source>
        <dbReference type="ARBA" id="ARBA00023180"/>
    </source>
</evidence>
<evidence type="ECO:0000256" key="17">
    <source>
        <dbReference type="SAM" id="Phobius"/>
    </source>
</evidence>
<feature type="transmembrane region" description="Helical" evidence="17">
    <location>
        <begin position="766"/>
        <end position="786"/>
    </location>
</feature>
<evidence type="ECO:0000256" key="3">
    <source>
        <dbReference type="ARBA" id="ARBA00011738"/>
    </source>
</evidence>
<keyword evidence="4" id="KW-0813">Transport</keyword>
<dbReference type="PANTHER" id="PTHR11453">
    <property type="entry name" value="ANION EXCHANGE PROTEIN"/>
    <property type="match status" value="1"/>
</dbReference>
<evidence type="ECO:0000256" key="16">
    <source>
        <dbReference type="SAM" id="MobiDB-lite"/>
    </source>
</evidence>
<feature type="domain" description="Bicarbonate transporter-like transmembrane" evidence="18">
    <location>
        <begin position="328"/>
        <end position="872"/>
    </location>
</feature>
<protein>
    <recommendedName>
        <fullName evidence="14">Solute carrier family 4 member 11</fullName>
    </recommendedName>
    <alternativeName>
        <fullName evidence="15">Sodium borate cotransporter 1</fullName>
    </alternativeName>
</protein>
<evidence type="ECO:0000256" key="1">
    <source>
        <dbReference type="ARBA" id="ARBA00004554"/>
    </source>
</evidence>
<evidence type="ECO:0000256" key="2">
    <source>
        <dbReference type="ARBA" id="ARBA00010993"/>
    </source>
</evidence>
<comment type="subunit">
    <text evidence="3">Homodimer.</text>
</comment>
<dbReference type="Gene3D" id="3.40.930.10">
    <property type="entry name" value="Mannitol-specific EII, Chain A"/>
    <property type="match status" value="1"/>
</dbReference>
<feature type="transmembrane region" description="Helical" evidence="17">
    <location>
        <begin position="740"/>
        <end position="760"/>
    </location>
</feature>
<feature type="transmembrane region" description="Helical" evidence="17">
    <location>
        <begin position="678"/>
        <end position="702"/>
    </location>
</feature>
<dbReference type="GeneTree" id="ENSGT00940000154894"/>
<evidence type="ECO:0000313" key="19">
    <source>
        <dbReference type="Ensembl" id="ENSXETP00000065441"/>
    </source>
</evidence>
<feature type="transmembrane region" description="Helical" evidence="17">
    <location>
        <begin position="596"/>
        <end position="613"/>
    </location>
</feature>
<keyword evidence="10" id="KW-0406">Ion transport</keyword>
<dbReference type="InterPro" id="IPR016152">
    <property type="entry name" value="PTrfase/Anion_transptr"/>
</dbReference>
<dbReference type="GO" id="GO:0006820">
    <property type="term" value="P:monoatomic anion transport"/>
    <property type="evidence" value="ECO:0007669"/>
    <property type="project" value="InterPro"/>
</dbReference>
<dbReference type="GO" id="GO:0050801">
    <property type="term" value="P:monoatomic ion homeostasis"/>
    <property type="evidence" value="ECO:0007669"/>
    <property type="project" value="UniProtKB-ARBA"/>
</dbReference>
<feature type="transmembrane region" description="Helical" evidence="17">
    <location>
        <begin position="813"/>
        <end position="832"/>
    </location>
</feature>
<comment type="subcellular location">
    <subcellularLocation>
        <location evidence="1">Basolateral cell membrane</location>
        <topology evidence="1">Multi-pass membrane protein</topology>
    </subcellularLocation>
</comment>
<evidence type="ECO:0000256" key="9">
    <source>
        <dbReference type="ARBA" id="ARBA00022989"/>
    </source>
</evidence>
<keyword evidence="9 17" id="KW-1133">Transmembrane helix</keyword>
<dbReference type="GO" id="GO:0015293">
    <property type="term" value="F:symporter activity"/>
    <property type="evidence" value="ECO:0007669"/>
    <property type="project" value="UniProtKB-KW"/>
</dbReference>
<organism evidence="19">
    <name type="scientific">Xenopus tropicalis</name>
    <name type="common">Western clawed frog</name>
    <name type="synonym">Silurana tropicalis</name>
    <dbReference type="NCBI Taxonomy" id="8364"/>
    <lineage>
        <taxon>Eukaryota</taxon>
        <taxon>Metazoa</taxon>
        <taxon>Chordata</taxon>
        <taxon>Craniata</taxon>
        <taxon>Vertebrata</taxon>
        <taxon>Euteleostomi</taxon>
        <taxon>Amphibia</taxon>
        <taxon>Batrachia</taxon>
        <taxon>Anura</taxon>
        <taxon>Pipoidea</taxon>
        <taxon>Pipidae</taxon>
        <taxon>Xenopodinae</taxon>
        <taxon>Xenopus</taxon>
        <taxon>Silurana</taxon>
    </lineage>
</organism>
<evidence type="ECO:0000256" key="7">
    <source>
        <dbReference type="ARBA" id="ARBA00022692"/>
    </source>
</evidence>
<dbReference type="AlphaFoldDB" id="A0A6I8PYC4"/>
<evidence type="ECO:0000256" key="15">
    <source>
        <dbReference type="ARBA" id="ARBA00078657"/>
    </source>
</evidence>
<dbReference type="InterPro" id="IPR003020">
    <property type="entry name" value="HCO3_transpt_euk"/>
</dbReference>
<evidence type="ECO:0000256" key="6">
    <source>
        <dbReference type="ARBA" id="ARBA00022681"/>
    </source>
</evidence>
<feature type="transmembrane region" description="Helical" evidence="17">
    <location>
        <begin position="413"/>
        <end position="430"/>
    </location>
</feature>
<keyword evidence="8" id="KW-0769">Symport</keyword>
<dbReference type="Bgee" id="ENSXETG00000014645">
    <property type="expression patterns" value="Expressed in 2-cell stage embryo and 12 other cell types or tissues"/>
</dbReference>
<dbReference type="PANTHER" id="PTHR11453:SF127">
    <property type="entry name" value="SOLUTE CARRIER FAMILY 4 MEMBER 11"/>
    <property type="match status" value="1"/>
</dbReference>
<feature type="transmembrane region" description="Helical" evidence="17">
    <location>
        <begin position="558"/>
        <end position="576"/>
    </location>
</feature>
<dbReference type="FunFam" id="1.10.287.570:FF:000002">
    <property type="entry name" value="Solute carrier family 4 member 11"/>
    <property type="match status" value="1"/>
</dbReference>
<dbReference type="Gene3D" id="1.10.287.570">
    <property type="entry name" value="Helical hairpin bin"/>
    <property type="match status" value="1"/>
</dbReference>
<comment type="catalytic activity">
    <reaction evidence="13">
        <text>tetrahydroxoborate(in) + 2 Na(+)(in) = tetrahydroxoborate(out) + 2 Na(+)(out)</text>
        <dbReference type="Rhea" id="RHEA:66816"/>
        <dbReference type="ChEBI" id="CHEBI:29101"/>
        <dbReference type="ChEBI" id="CHEBI:41132"/>
    </reaction>
    <physiologicalReaction direction="left-to-right" evidence="13">
        <dbReference type="Rhea" id="RHEA:66817"/>
    </physiologicalReaction>
</comment>
<feature type="transmembrane region" description="Helical" evidence="17">
    <location>
        <begin position="442"/>
        <end position="461"/>
    </location>
</feature>
<keyword evidence="6" id="KW-0039">Anion exchange</keyword>
<keyword evidence="7 17" id="KW-0812">Transmembrane</keyword>
<dbReference type="SUPFAM" id="SSF55804">
    <property type="entry name" value="Phoshotransferase/anion transport protein"/>
    <property type="match status" value="1"/>
</dbReference>
<dbReference type="PRINTS" id="PR01231">
    <property type="entry name" value="HCO3TRNSPORT"/>
</dbReference>
<dbReference type="Ensembl" id="ENSXETT00000069694">
    <property type="protein sequence ID" value="ENSXETP00000065441"/>
    <property type="gene ID" value="ENSXETG00000014645"/>
</dbReference>
<evidence type="ECO:0000256" key="10">
    <source>
        <dbReference type="ARBA" id="ARBA00023065"/>
    </source>
</evidence>
<name>A0A6I8PYC4_XENTR</name>
<reference evidence="19" key="1">
    <citation type="journal article" date="2010" name="Science">
        <title>The genome of the Western clawed frog Xenopus tropicalis.</title>
        <authorList>
            <person name="Hellsten U."/>
            <person name="Harland R.M."/>
            <person name="Gilchrist M.J."/>
            <person name="Hendrix D."/>
            <person name="Jurka J."/>
            <person name="Kapitonov V."/>
            <person name="Ovcharenko I."/>
            <person name="Putnam N.H."/>
            <person name="Shu S."/>
            <person name="Taher L."/>
            <person name="Blitz I.L."/>
            <person name="Blumberg B."/>
            <person name="Dichmann D.S."/>
            <person name="Dubchak I."/>
            <person name="Amaya E."/>
            <person name="Detter J.C."/>
            <person name="Fletcher R."/>
            <person name="Gerhard D.S."/>
            <person name="Goodstein D."/>
            <person name="Graves T."/>
            <person name="Grigoriev I.V."/>
            <person name="Grimwood J."/>
            <person name="Kawashima T."/>
            <person name="Lindquist E."/>
            <person name="Lucas S.M."/>
            <person name="Mead P.E."/>
            <person name="Mitros T."/>
            <person name="Ogino H."/>
            <person name="Ohta Y."/>
            <person name="Poliakov A.V."/>
            <person name="Pollet N."/>
            <person name="Robert J."/>
            <person name="Salamov A."/>
            <person name="Sater A.K."/>
            <person name="Schmutz J."/>
            <person name="Terry A."/>
            <person name="Vize P.D."/>
            <person name="Warren W.C."/>
            <person name="Wells D."/>
            <person name="Wills A."/>
            <person name="Wilson R.K."/>
            <person name="Zimmerman L.B."/>
            <person name="Zorn A.M."/>
            <person name="Grainger R."/>
            <person name="Grammer T."/>
            <person name="Khokha M.K."/>
            <person name="Richardson P.M."/>
            <person name="Rokhsar D.S."/>
        </authorList>
    </citation>
    <scope>NUCLEOTIDE SEQUENCE [LARGE SCALE GENOMIC DNA]</scope>
    <source>
        <strain evidence="19">Nigerian</strain>
    </source>
</reference>
<evidence type="ECO:0000256" key="14">
    <source>
        <dbReference type="ARBA" id="ARBA00071259"/>
    </source>
</evidence>
<dbReference type="Pfam" id="PF00955">
    <property type="entry name" value="HCO3_cotransp"/>
    <property type="match status" value="1"/>
</dbReference>
<keyword evidence="12" id="KW-0325">Glycoprotein</keyword>
<dbReference type="FunFam" id="3.40.930.10:FF:000013">
    <property type="entry name" value="Solute carrier family 4 member 11"/>
    <property type="match status" value="1"/>
</dbReference>
<evidence type="ECO:0000256" key="11">
    <source>
        <dbReference type="ARBA" id="ARBA00023136"/>
    </source>
</evidence>
<keyword evidence="11 17" id="KW-0472">Membrane</keyword>
<accession>A0A6I8PYC4</accession>
<keyword evidence="5" id="KW-1003">Cell membrane</keyword>